<dbReference type="InterPro" id="IPR029787">
    <property type="entry name" value="Nucleotide_cyclase"/>
</dbReference>
<feature type="transmembrane region" description="Helical" evidence="6">
    <location>
        <begin position="156"/>
        <end position="175"/>
    </location>
</feature>
<evidence type="ECO:0000256" key="4">
    <source>
        <dbReference type="ARBA" id="ARBA00022989"/>
    </source>
</evidence>
<feature type="transmembrane region" description="Helical" evidence="6">
    <location>
        <begin position="230"/>
        <end position="252"/>
    </location>
</feature>
<dbReference type="NCBIfam" id="TIGR00254">
    <property type="entry name" value="GGDEF"/>
    <property type="match status" value="1"/>
</dbReference>
<feature type="domain" description="PAS" evidence="7">
    <location>
        <begin position="301"/>
        <end position="370"/>
    </location>
</feature>
<dbReference type="RefSeq" id="WP_192557046.1">
    <property type="nucleotide sequence ID" value="NZ_JACZZA010000012.1"/>
</dbReference>
<dbReference type="SUPFAM" id="SSF55785">
    <property type="entry name" value="PYP-like sensor domain (PAS domain)"/>
    <property type="match status" value="2"/>
</dbReference>
<dbReference type="Pfam" id="PF05231">
    <property type="entry name" value="MASE1"/>
    <property type="match status" value="1"/>
</dbReference>
<dbReference type="InterPro" id="IPR000014">
    <property type="entry name" value="PAS"/>
</dbReference>
<feature type="transmembrane region" description="Helical" evidence="6">
    <location>
        <begin position="83"/>
        <end position="102"/>
    </location>
</feature>
<dbReference type="InterPro" id="IPR001610">
    <property type="entry name" value="PAC"/>
</dbReference>
<dbReference type="CDD" id="cd00130">
    <property type="entry name" value="PAS"/>
    <property type="match status" value="1"/>
</dbReference>
<dbReference type="Pfam" id="PF08448">
    <property type="entry name" value="PAS_4"/>
    <property type="match status" value="1"/>
</dbReference>
<feature type="transmembrane region" description="Helical" evidence="6">
    <location>
        <begin position="9"/>
        <end position="29"/>
    </location>
</feature>
<dbReference type="InterPro" id="IPR035965">
    <property type="entry name" value="PAS-like_dom_sf"/>
</dbReference>
<protein>
    <submittedName>
        <fullName evidence="10">Diguanylate cyclase</fullName>
    </submittedName>
</protein>
<dbReference type="InterPro" id="IPR000160">
    <property type="entry name" value="GGDEF_dom"/>
</dbReference>
<dbReference type="SMART" id="SM00267">
    <property type="entry name" value="GGDEF"/>
    <property type="match status" value="1"/>
</dbReference>
<evidence type="ECO:0000256" key="2">
    <source>
        <dbReference type="ARBA" id="ARBA00022475"/>
    </source>
</evidence>
<evidence type="ECO:0000259" key="8">
    <source>
        <dbReference type="PROSITE" id="PS50113"/>
    </source>
</evidence>
<sequence length="734" mass="81380">MVFRRYPDMLWHCIGLFALAGGVSLYSIALARATHSPTSLWLANGIMLGLLVRRPLAETWPLLMAGFLGFVTAKQILGDPLLTTLALGLCHAGEALLVSVAIRRRFPVIGPQTRFLALARVGLISAFIGCGLCALAIAAMQHFWPAREFFTSFNTLFRSHFLGMVIAGSTSLVVVTKDWRRSEPGGTPWRLIRDLLLMAVIACVVFSVSRVPLLFLVYPPLLLLVFRHRFAGMVIGLAIIALITTATTMLNIGPFNLVAGTTAAMRVVMAQVFIGASCLVALPVVLALAEQDRLQARVRESELRYRMLADNSGDLVMRIRPNGDRQYVSPSVKELLGWEVDDFMHPRPDLIHPDDRQRITQVVTELRAQGGAVTATYRLQHKRGHYLWIEAFARLVASPDDDGSMEIIYTGRDVTARVLAEQALMESQAQLQTIADNVPAVIARIDMSEHYTYVNRFVEQVSGESPEAMVGKTIKEVRGNRLYEQLKSYLRRAYAGESVMFEYEANYRGHLLQFQAHYVPDRGADGRVRGLYALTTEITHIKNVERELLRLAHQDSLTGLANRRYFHERVSLVLRQAAQFNMPVLLALVDIDNFKSINDSHGHATGDMVLAEVGQCLQRLVREGEMVARIGGDEFVVLCSDIGTEDNAQAFLHSLWERLHMAVAVGTGTVEVRMSIGAAMCHGTVSVDVLMKLADEALYAAKEAGRDTYRLLIRNLHSSESAAEAIYKPGQSGL</sequence>
<dbReference type="Pfam" id="PF08447">
    <property type="entry name" value="PAS_3"/>
    <property type="match status" value="1"/>
</dbReference>
<evidence type="ECO:0000259" key="7">
    <source>
        <dbReference type="PROSITE" id="PS50112"/>
    </source>
</evidence>
<name>A0ABR9GDU2_9GAMM</name>
<dbReference type="PROSITE" id="PS50112">
    <property type="entry name" value="PAS"/>
    <property type="match status" value="2"/>
</dbReference>
<feature type="domain" description="GGDEF" evidence="9">
    <location>
        <begin position="582"/>
        <end position="714"/>
    </location>
</feature>
<keyword evidence="11" id="KW-1185">Reference proteome</keyword>
<evidence type="ECO:0000256" key="1">
    <source>
        <dbReference type="ARBA" id="ARBA00004651"/>
    </source>
</evidence>
<evidence type="ECO:0000313" key="11">
    <source>
        <dbReference type="Proteomes" id="UP000651010"/>
    </source>
</evidence>
<feature type="transmembrane region" description="Helical" evidence="6">
    <location>
        <begin position="195"/>
        <end position="218"/>
    </location>
</feature>
<evidence type="ECO:0000256" key="5">
    <source>
        <dbReference type="ARBA" id="ARBA00023136"/>
    </source>
</evidence>
<evidence type="ECO:0000313" key="10">
    <source>
        <dbReference type="EMBL" id="MBE1162208.1"/>
    </source>
</evidence>
<dbReference type="Gene3D" id="3.30.450.20">
    <property type="entry name" value="PAS domain"/>
    <property type="match status" value="2"/>
</dbReference>
<evidence type="ECO:0000256" key="6">
    <source>
        <dbReference type="SAM" id="Phobius"/>
    </source>
</evidence>
<accession>A0ABR9GDU2</accession>
<feature type="transmembrane region" description="Helical" evidence="6">
    <location>
        <begin position="123"/>
        <end position="144"/>
    </location>
</feature>
<dbReference type="CDD" id="cd01949">
    <property type="entry name" value="GGDEF"/>
    <property type="match status" value="1"/>
</dbReference>
<dbReference type="PANTHER" id="PTHR44757:SF2">
    <property type="entry name" value="BIOFILM ARCHITECTURE MAINTENANCE PROTEIN MBAA"/>
    <property type="match status" value="1"/>
</dbReference>
<gene>
    <name evidence="10" type="ORF">IGX34_17625</name>
</gene>
<evidence type="ECO:0000256" key="3">
    <source>
        <dbReference type="ARBA" id="ARBA00022692"/>
    </source>
</evidence>
<dbReference type="InterPro" id="IPR007895">
    <property type="entry name" value="MASE1"/>
</dbReference>
<dbReference type="Gene3D" id="3.30.70.270">
    <property type="match status" value="1"/>
</dbReference>
<keyword evidence="4 6" id="KW-1133">Transmembrane helix</keyword>
<evidence type="ECO:0000259" key="9">
    <source>
        <dbReference type="PROSITE" id="PS50887"/>
    </source>
</evidence>
<dbReference type="Proteomes" id="UP000651010">
    <property type="component" value="Unassembled WGS sequence"/>
</dbReference>
<dbReference type="InterPro" id="IPR052155">
    <property type="entry name" value="Biofilm_reg_signaling"/>
</dbReference>
<keyword evidence="2" id="KW-1003">Cell membrane</keyword>
<dbReference type="InterPro" id="IPR043128">
    <property type="entry name" value="Rev_trsase/Diguanyl_cyclase"/>
</dbReference>
<dbReference type="Pfam" id="PF00990">
    <property type="entry name" value="GGDEF"/>
    <property type="match status" value="1"/>
</dbReference>
<dbReference type="PROSITE" id="PS50113">
    <property type="entry name" value="PAC"/>
    <property type="match status" value="1"/>
</dbReference>
<feature type="transmembrane region" description="Helical" evidence="6">
    <location>
        <begin position="264"/>
        <end position="289"/>
    </location>
</feature>
<dbReference type="InterPro" id="IPR013655">
    <property type="entry name" value="PAS_fold_3"/>
</dbReference>
<dbReference type="NCBIfam" id="TIGR00229">
    <property type="entry name" value="sensory_box"/>
    <property type="match status" value="2"/>
</dbReference>
<comment type="subcellular location">
    <subcellularLocation>
        <location evidence="1">Cell membrane</location>
        <topology evidence="1">Multi-pass membrane protein</topology>
    </subcellularLocation>
</comment>
<organism evidence="10 11">
    <name type="scientific">Dyella acidiphila</name>
    <dbReference type="NCBI Taxonomy" id="2775866"/>
    <lineage>
        <taxon>Bacteria</taxon>
        <taxon>Pseudomonadati</taxon>
        <taxon>Pseudomonadota</taxon>
        <taxon>Gammaproteobacteria</taxon>
        <taxon>Lysobacterales</taxon>
        <taxon>Rhodanobacteraceae</taxon>
        <taxon>Dyella</taxon>
    </lineage>
</organism>
<feature type="domain" description="PAC" evidence="8">
    <location>
        <begin position="373"/>
        <end position="426"/>
    </location>
</feature>
<dbReference type="SMART" id="SM00091">
    <property type="entry name" value="PAS"/>
    <property type="match status" value="2"/>
</dbReference>
<dbReference type="InterPro" id="IPR013656">
    <property type="entry name" value="PAS_4"/>
</dbReference>
<proteinExistence type="predicted"/>
<dbReference type="EMBL" id="JACZZA010000012">
    <property type="protein sequence ID" value="MBE1162208.1"/>
    <property type="molecule type" value="Genomic_DNA"/>
</dbReference>
<keyword evidence="3 6" id="KW-0812">Transmembrane</keyword>
<dbReference type="SMART" id="SM00086">
    <property type="entry name" value="PAC"/>
    <property type="match status" value="1"/>
</dbReference>
<comment type="caution">
    <text evidence="10">The sequence shown here is derived from an EMBL/GenBank/DDBJ whole genome shotgun (WGS) entry which is preliminary data.</text>
</comment>
<dbReference type="InterPro" id="IPR000700">
    <property type="entry name" value="PAS-assoc_C"/>
</dbReference>
<keyword evidence="5 6" id="KW-0472">Membrane</keyword>
<dbReference type="PANTHER" id="PTHR44757">
    <property type="entry name" value="DIGUANYLATE CYCLASE DGCP"/>
    <property type="match status" value="1"/>
</dbReference>
<reference evidence="10 11" key="1">
    <citation type="submission" date="2020-09" db="EMBL/GenBank/DDBJ databases">
        <title>Dyella sp. 7MK23 isolated from forest soil.</title>
        <authorList>
            <person name="Fu J."/>
        </authorList>
    </citation>
    <scope>NUCLEOTIDE SEQUENCE [LARGE SCALE GENOMIC DNA]</scope>
    <source>
        <strain evidence="10 11">7MK23</strain>
    </source>
</reference>
<feature type="domain" description="PAS" evidence="7">
    <location>
        <begin position="427"/>
        <end position="497"/>
    </location>
</feature>
<dbReference type="PROSITE" id="PS50887">
    <property type="entry name" value="GGDEF"/>
    <property type="match status" value="1"/>
</dbReference>
<dbReference type="SUPFAM" id="SSF55073">
    <property type="entry name" value="Nucleotide cyclase"/>
    <property type="match status" value="1"/>
</dbReference>